<keyword evidence="5 8" id="KW-0521">NADP</keyword>
<dbReference type="PANTHER" id="PTHR48069">
    <property type="entry name" value="DIHYDROFOLATE REDUCTASE"/>
    <property type="match status" value="1"/>
</dbReference>
<proteinExistence type="inferred from homology"/>
<gene>
    <name evidence="11" type="ORF">QO011_004490</name>
</gene>
<dbReference type="GO" id="GO:0004146">
    <property type="term" value="F:dihydrofolate reductase activity"/>
    <property type="evidence" value="ECO:0007669"/>
    <property type="project" value="UniProtKB-EC"/>
</dbReference>
<dbReference type="InterPro" id="IPR001796">
    <property type="entry name" value="DHFR_dom"/>
</dbReference>
<evidence type="ECO:0000256" key="4">
    <source>
        <dbReference type="ARBA" id="ARBA00022563"/>
    </source>
</evidence>
<dbReference type="InterPro" id="IPR012259">
    <property type="entry name" value="DHFR"/>
</dbReference>
<name>A0ABU0JCY0_9HYPH</name>
<comment type="catalytic activity">
    <reaction evidence="8">
        <text>(6S)-5,6,7,8-tetrahydrofolate + NADP(+) = 7,8-dihydrofolate + NADPH + H(+)</text>
        <dbReference type="Rhea" id="RHEA:15009"/>
        <dbReference type="ChEBI" id="CHEBI:15378"/>
        <dbReference type="ChEBI" id="CHEBI:57451"/>
        <dbReference type="ChEBI" id="CHEBI:57453"/>
        <dbReference type="ChEBI" id="CHEBI:57783"/>
        <dbReference type="ChEBI" id="CHEBI:58349"/>
        <dbReference type="EC" id="1.5.1.3"/>
    </reaction>
</comment>
<evidence type="ECO:0000313" key="12">
    <source>
        <dbReference type="Proteomes" id="UP001242480"/>
    </source>
</evidence>
<evidence type="ECO:0000256" key="9">
    <source>
        <dbReference type="RuleBase" id="RU004474"/>
    </source>
</evidence>
<evidence type="ECO:0000256" key="3">
    <source>
        <dbReference type="ARBA" id="ARBA00012856"/>
    </source>
</evidence>
<dbReference type="SUPFAM" id="SSF53597">
    <property type="entry name" value="Dihydrofolate reductase-like"/>
    <property type="match status" value="1"/>
</dbReference>
<dbReference type="InterPro" id="IPR024072">
    <property type="entry name" value="DHFR-like_dom_sf"/>
</dbReference>
<keyword evidence="6 8" id="KW-0560">Oxidoreductase</keyword>
<evidence type="ECO:0000256" key="5">
    <source>
        <dbReference type="ARBA" id="ARBA00022857"/>
    </source>
</evidence>
<evidence type="ECO:0000259" key="10">
    <source>
        <dbReference type="PROSITE" id="PS51330"/>
    </source>
</evidence>
<dbReference type="PROSITE" id="PS51330">
    <property type="entry name" value="DHFR_2"/>
    <property type="match status" value="1"/>
</dbReference>
<dbReference type="Pfam" id="PF00186">
    <property type="entry name" value="DHFR_1"/>
    <property type="match status" value="1"/>
</dbReference>
<organism evidence="11 12">
    <name type="scientific">Labrys wisconsinensis</name>
    <dbReference type="NCBI Taxonomy" id="425677"/>
    <lineage>
        <taxon>Bacteria</taxon>
        <taxon>Pseudomonadati</taxon>
        <taxon>Pseudomonadota</taxon>
        <taxon>Alphaproteobacteria</taxon>
        <taxon>Hyphomicrobiales</taxon>
        <taxon>Xanthobacteraceae</taxon>
        <taxon>Labrys</taxon>
    </lineage>
</organism>
<reference evidence="11 12" key="1">
    <citation type="submission" date="2023-07" db="EMBL/GenBank/DDBJ databases">
        <title>Genomic Encyclopedia of Type Strains, Phase IV (KMG-IV): sequencing the most valuable type-strain genomes for metagenomic binning, comparative biology and taxonomic classification.</title>
        <authorList>
            <person name="Goeker M."/>
        </authorList>
    </citation>
    <scope>NUCLEOTIDE SEQUENCE [LARGE SCALE GENOMIC DNA]</scope>
    <source>
        <strain evidence="11 12">DSM 19619</strain>
    </source>
</reference>
<comment type="similarity">
    <text evidence="2 8 9">Belongs to the dihydrofolate reductase family.</text>
</comment>
<keyword evidence="4 8" id="KW-0554">One-carbon metabolism</keyword>
<dbReference type="PROSITE" id="PS00075">
    <property type="entry name" value="DHFR_1"/>
    <property type="match status" value="1"/>
</dbReference>
<protein>
    <recommendedName>
        <fullName evidence="3 8">Dihydrofolate reductase</fullName>
        <ecNumber evidence="3 8">1.5.1.3</ecNumber>
    </recommendedName>
</protein>
<feature type="domain" description="DHFR" evidence="10">
    <location>
        <begin position="17"/>
        <end position="181"/>
    </location>
</feature>
<dbReference type="Proteomes" id="UP001242480">
    <property type="component" value="Unassembled WGS sequence"/>
</dbReference>
<evidence type="ECO:0000256" key="8">
    <source>
        <dbReference type="PIRNR" id="PIRNR000194"/>
    </source>
</evidence>
<comment type="caution">
    <text evidence="11">The sequence shown here is derived from an EMBL/GenBank/DDBJ whole genome shotgun (WGS) entry which is preliminary data.</text>
</comment>
<evidence type="ECO:0000256" key="2">
    <source>
        <dbReference type="ARBA" id="ARBA00009539"/>
    </source>
</evidence>
<evidence type="ECO:0000313" key="11">
    <source>
        <dbReference type="EMBL" id="MDQ0471465.1"/>
    </source>
</evidence>
<dbReference type="PANTHER" id="PTHR48069:SF3">
    <property type="entry name" value="DIHYDROFOLATE REDUCTASE"/>
    <property type="match status" value="1"/>
</dbReference>
<evidence type="ECO:0000256" key="1">
    <source>
        <dbReference type="ARBA" id="ARBA00004903"/>
    </source>
</evidence>
<evidence type="ECO:0000256" key="6">
    <source>
        <dbReference type="ARBA" id="ARBA00023002"/>
    </source>
</evidence>
<dbReference type="RefSeq" id="WP_307276660.1">
    <property type="nucleotide sequence ID" value="NZ_JAUSVX010000009.1"/>
</dbReference>
<keyword evidence="12" id="KW-1185">Reference proteome</keyword>
<dbReference type="PRINTS" id="PR00070">
    <property type="entry name" value="DHFR"/>
</dbReference>
<dbReference type="CDD" id="cd00209">
    <property type="entry name" value="DHFR"/>
    <property type="match status" value="1"/>
</dbReference>
<comment type="function">
    <text evidence="7 8">Key enzyme in folate metabolism. Catalyzes an essential reaction for de novo glycine and purine synthesis, and for DNA precursor synthesis.</text>
</comment>
<dbReference type="EMBL" id="JAUSVX010000009">
    <property type="protein sequence ID" value="MDQ0471465.1"/>
    <property type="molecule type" value="Genomic_DNA"/>
</dbReference>
<accession>A0ABU0JCY0</accession>
<evidence type="ECO:0000256" key="7">
    <source>
        <dbReference type="ARBA" id="ARBA00025067"/>
    </source>
</evidence>
<dbReference type="InterPro" id="IPR017925">
    <property type="entry name" value="DHFR_CS"/>
</dbReference>
<dbReference type="EC" id="1.5.1.3" evidence="3 8"/>
<comment type="pathway">
    <text evidence="1 8">Cofactor biosynthesis; tetrahydrofolate biosynthesis; 5,6,7,8-tetrahydrofolate from 7,8-dihydrofolate: step 1/1.</text>
</comment>
<dbReference type="Gene3D" id="3.40.430.10">
    <property type="entry name" value="Dihydrofolate Reductase, subunit A"/>
    <property type="match status" value="1"/>
</dbReference>
<sequence length="182" mass="19607">MTAPAAVLAGDEADPLPIVMVAAMARNGVIGVDNGLPWHMRSDLKHFRAATWGKPMIMGRKTYQSIGRPLPGRETVVVTRDPAFAAEGVHVVDGLDAAFALAAMLARTSGAEEIIVAGGATIYAEAMKRADRLVITEIQLEAEGDAVFPPIDPLQWLQASRTAYPRGEKDDAAYDVVVWQRR</sequence>
<dbReference type="PIRSF" id="PIRSF000194">
    <property type="entry name" value="DHFR"/>
    <property type="match status" value="1"/>
</dbReference>